<evidence type="ECO:0000256" key="8">
    <source>
        <dbReference type="HAMAP-Rule" id="MF_00140"/>
    </source>
</evidence>
<comment type="subunit">
    <text evidence="8">Homodimer.</text>
</comment>
<evidence type="ECO:0000256" key="6">
    <source>
        <dbReference type="ARBA" id="ARBA00023146"/>
    </source>
</evidence>
<dbReference type="Gene3D" id="1.10.240.10">
    <property type="entry name" value="Tyrosyl-Transfer RNA Synthetase"/>
    <property type="match status" value="1"/>
</dbReference>
<dbReference type="HAMAP" id="MF_00140_B">
    <property type="entry name" value="Trp_tRNA_synth_B"/>
    <property type="match status" value="1"/>
</dbReference>
<dbReference type="EC" id="6.1.1.2" evidence="8"/>
<evidence type="ECO:0000313" key="11">
    <source>
        <dbReference type="Proteomes" id="UP000192660"/>
    </source>
</evidence>
<dbReference type="InterPro" id="IPR024109">
    <property type="entry name" value="Trp-tRNA-ligase_bac-type"/>
</dbReference>
<proteinExistence type="inferred from homology"/>
<dbReference type="EMBL" id="FWWY01000001">
    <property type="protein sequence ID" value="SMC06434.1"/>
    <property type="molecule type" value="Genomic_DNA"/>
</dbReference>
<sequence>MSVATTMKDRVLSGMQPSGALHIGNWMGALDNWVKMQDIYDSYFMVADFHSLTTGYHDTRQLPSMVFNMVVDWLAAGLDPQRSIIFRQSMVPQHAELHLLLSMITPLGWLERVPSYKEKLKELAQRDIHTYGFLGYPVLMSSDIILYRANKVPVGQDQVPHVELTREIVRRFNTLYGDVLVEPEAVLTEARVLPGLDGKKMSKSYGNTLALGEPADSITKKIRVMVTDPARVKRSDPGHPEVCPVFSLHKVFSEQQTVEEIDQACRNATIGCVDCKALLAGSINTRLDPIRERRTQWEAHPEQVEEILQEGAKSAQKLAQATMDEVKDAMHLNALQ</sequence>
<keyword evidence="4 8" id="KW-0067">ATP-binding</keyword>
<organism evidence="10 11">
    <name type="scientific">Sulfobacillus thermosulfidooxidans (strain DSM 9293 / VKM B-1269 / AT-1)</name>
    <dbReference type="NCBI Taxonomy" id="929705"/>
    <lineage>
        <taxon>Bacteria</taxon>
        <taxon>Bacillati</taxon>
        <taxon>Bacillota</taxon>
        <taxon>Clostridia</taxon>
        <taxon>Eubacteriales</taxon>
        <taxon>Clostridiales Family XVII. Incertae Sedis</taxon>
        <taxon>Sulfobacillus</taxon>
    </lineage>
</organism>
<keyword evidence="11" id="KW-1185">Reference proteome</keyword>
<reference evidence="11" key="1">
    <citation type="submission" date="2017-04" db="EMBL/GenBank/DDBJ databases">
        <authorList>
            <person name="Varghese N."/>
            <person name="Submissions S."/>
        </authorList>
    </citation>
    <scope>NUCLEOTIDE SEQUENCE [LARGE SCALE GENOMIC DNA]</scope>
    <source>
        <strain evidence="11">DSM 9293</strain>
    </source>
</reference>
<dbReference type="AlphaFoldDB" id="A0A1W1WJD5"/>
<dbReference type="Proteomes" id="UP000192660">
    <property type="component" value="Unassembled WGS sequence"/>
</dbReference>
<evidence type="ECO:0000256" key="7">
    <source>
        <dbReference type="ARBA" id="ARBA00049929"/>
    </source>
</evidence>
<feature type="short sequence motif" description="'HIGH' region" evidence="8">
    <location>
        <begin position="17"/>
        <end position="25"/>
    </location>
</feature>
<dbReference type="PANTHER" id="PTHR43766">
    <property type="entry name" value="TRYPTOPHAN--TRNA LIGASE, MITOCHONDRIAL"/>
    <property type="match status" value="1"/>
</dbReference>
<evidence type="ECO:0000256" key="3">
    <source>
        <dbReference type="ARBA" id="ARBA00022741"/>
    </source>
</evidence>
<dbReference type="InterPro" id="IPR014729">
    <property type="entry name" value="Rossmann-like_a/b/a_fold"/>
</dbReference>
<dbReference type="InterPro" id="IPR002305">
    <property type="entry name" value="aa-tRNA-synth_Ic"/>
</dbReference>
<dbReference type="CDD" id="cd00806">
    <property type="entry name" value="TrpRS_core"/>
    <property type="match status" value="1"/>
</dbReference>
<comment type="function">
    <text evidence="8">Catalyzes the attachment of tryptophan to tRNA(Trp).</text>
</comment>
<dbReference type="Gene3D" id="3.40.50.620">
    <property type="entry name" value="HUPs"/>
    <property type="match status" value="1"/>
</dbReference>
<dbReference type="InterPro" id="IPR050203">
    <property type="entry name" value="Trp-tRNA_synthetase"/>
</dbReference>
<dbReference type="GO" id="GO:0006436">
    <property type="term" value="P:tryptophanyl-tRNA aminoacylation"/>
    <property type="evidence" value="ECO:0007669"/>
    <property type="project" value="UniProtKB-UniRule"/>
</dbReference>
<accession>A0A1W1WJD5</accession>
<comment type="catalytic activity">
    <reaction evidence="7 8">
        <text>tRNA(Trp) + L-tryptophan + ATP = L-tryptophyl-tRNA(Trp) + AMP + diphosphate + H(+)</text>
        <dbReference type="Rhea" id="RHEA:24080"/>
        <dbReference type="Rhea" id="RHEA-COMP:9671"/>
        <dbReference type="Rhea" id="RHEA-COMP:9705"/>
        <dbReference type="ChEBI" id="CHEBI:15378"/>
        <dbReference type="ChEBI" id="CHEBI:30616"/>
        <dbReference type="ChEBI" id="CHEBI:33019"/>
        <dbReference type="ChEBI" id="CHEBI:57912"/>
        <dbReference type="ChEBI" id="CHEBI:78442"/>
        <dbReference type="ChEBI" id="CHEBI:78535"/>
        <dbReference type="ChEBI" id="CHEBI:456215"/>
        <dbReference type="EC" id="6.1.1.2"/>
    </reaction>
</comment>
<name>A0A1W1WJD5_SULTA</name>
<dbReference type="Pfam" id="PF00579">
    <property type="entry name" value="tRNA-synt_1b"/>
    <property type="match status" value="1"/>
</dbReference>
<dbReference type="GO" id="GO:0005829">
    <property type="term" value="C:cytosol"/>
    <property type="evidence" value="ECO:0007669"/>
    <property type="project" value="TreeGrafter"/>
</dbReference>
<evidence type="ECO:0000256" key="2">
    <source>
        <dbReference type="ARBA" id="ARBA00022598"/>
    </source>
</evidence>
<dbReference type="STRING" id="28034.BFX07_11115"/>
<protein>
    <recommendedName>
        <fullName evidence="8">Tryptophan--tRNA ligase</fullName>
        <ecNumber evidence="8">6.1.1.2</ecNumber>
    </recommendedName>
    <alternativeName>
        <fullName evidence="8">Tryptophanyl-tRNA synthetase</fullName>
        <shortName evidence="8">TrpRS</shortName>
    </alternativeName>
</protein>
<keyword evidence="5 8" id="KW-0648">Protein biosynthesis</keyword>
<feature type="binding site" evidence="8">
    <location>
        <begin position="155"/>
        <end position="157"/>
    </location>
    <ligand>
        <name>ATP</name>
        <dbReference type="ChEBI" id="CHEBI:30616"/>
    </ligand>
</feature>
<feature type="binding site" evidence="8">
    <location>
        <begin position="24"/>
        <end position="25"/>
    </location>
    <ligand>
        <name>ATP</name>
        <dbReference type="ChEBI" id="CHEBI:30616"/>
    </ligand>
</feature>
<dbReference type="PRINTS" id="PR01039">
    <property type="entry name" value="TRNASYNTHTRP"/>
</dbReference>
<keyword evidence="2 8" id="KW-0436">Ligase</keyword>
<dbReference type="GO" id="GO:0004830">
    <property type="term" value="F:tryptophan-tRNA ligase activity"/>
    <property type="evidence" value="ECO:0007669"/>
    <property type="project" value="UniProtKB-UniRule"/>
</dbReference>
<feature type="binding site" evidence="8">
    <location>
        <position position="143"/>
    </location>
    <ligand>
        <name>L-tryptophan</name>
        <dbReference type="ChEBI" id="CHEBI:57912"/>
    </ligand>
</feature>
<feature type="binding site" evidence="8">
    <location>
        <begin position="200"/>
        <end position="204"/>
    </location>
    <ligand>
        <name>ATP</name>
        <dbReference type="ChEBI" id="CHEBI:30616"/>
    </ligand>
</feature>
<evidence type="ECO:0000256" key="1">
    <source>
        <dbReference type="ARBA" id="ARBA00005594"/>
    </source>
</evidence>
<evidence type="ECO:0000256" key="5">
    <source>
        <dbReference type="ARBA" id="ARBA00022917"/>
    </source>
</evidence>
<evidence type="ECO:0000313" key="10">
    <source>
        <dbReference type="EMBL" id="SMC06434.1"/>
    </source>
</evidence>
<evidence type="ECO:0000256" key="4">
    <source>
        <dbReference type="ARBA" id="ARBA00022840"/>
    </source>
</evidence>
<keyword evidence="6 8" id="KW-0030">Aminoacyl-tRNA synthetase</keyword>
<dbReference type="InterPro" id="IPR002306">
    <property type="entry name" value="Trp-tRNA-ligase"/>
</dbReference>
<gene>
    <name evidence="8" type="primary">trpS</name>
    <name evidence="10" type="ORF">SAMN00768000_2820</name>
</gene>
<comment type="similarity">
    <text evidence="1 8 9">Belongs to the class-I aminoacyl-tRNA synthetase family.</text>
</comment>
<keyword evidence="3 8" id="KW-0547">Nucleotide-binding</keyword>
<dbReference type="SUPFAM" id="SSF52374">
    <property type="entry name" value="Nucleotidylyl transferase"/>
    <property type="match status" value="1"/>
</dbReference>
<dbReference type="FunFam" id="1.10.240.10:FF:000005">
    <property type="entry name" value="Tryptophan--tRNA ligase"/>
    <property type="match status" value="1"/>
</dbReference>
<feature type="short sequence motif" description="'KMSKS' region" evidence="8">
    <location>
        <begin position="200"/>
        <end position="204"/>
    </location>
</feature>
<dbReference type="PANTHER" id="PTHR43766:SF1">
    <property type="entry name" value="TRYPTOPHAN--TRNA LIGASE, MITOCHONDRIAL"/>
    <property type="match status" value="1"/>
</dbReference>
<comment type="subcellular location">
    <subcellularLocation>
        <location evidence="8">Cytoplasm</location>
    </subcellularLocation>
</comment>
<dbReference type="NCBIfam" id="TIGR00233">
    <property type="entry name" value="trpS"/>
    <property type="match status" value="1"/>
</dbReference>
<dbReference type="GO" id="GO:0005524">
    <property type="term" value="F:ATP binding"/>
    <property type="evidence" value="ECO:0007669"/>
    <property type="project" value="UniProtKB-UniRule"/>
</dbReference>
<keyword evidence="8" id="KW-0963">Cytoplasm</keyword>
<evidence type="ECO:0000256" key="9">
    <source>
        <dbReference type="RuleBase" id="RU363036"/>
    </source>
</evidence>
<feature type="binding site" evidence="8">
    <location>
        <position position="193"/>
    </location>
    <ligand>
        <name>ATP</name>
        <dbReference type="ChEBI" id="CHEBI:30616"/>
    </ligand>
</feature>
<feature type="binding site" evidence="8">
    <location>
        <begin position="16"/>
        <end position="18"/>
    </location>
    <ligand>
        <name>ATP</name>
        <dbReference type="ChEBI" id="CHEBI:30616"/>
    </ligand>
</feature>